<dbReference type="GeneID" id="20206269"/>
<accession>T1FBS0</accession>
<reference evidence="3" key="1">
    <citation type="submission" date="2012-12" db="EMBL/GenBank/DDBJ databases">
        <authorList>
            <person name="Hellsten U."/>
            <person name="Grimwood J."/>
            <person name="Chapman J.A."/>
            <person name="Shapiro H."/>
            <person name="Aerts A."/>
            <person name="Otillar R.P."/>
            <person name="Terry A.Y."/>
            <person name="Boore J.L."/>
            <person name="Simakov O."/>
            <person name="Marletaz F."/>
            <person name="Cho S.-J."/>
            <person name="Edsinger-Gonzales E."/>
            <person name="Havlak P."/>
            <person name="Kuo D.-H."/>
            <person name="Larsson T."/>
            <person name="Lv J."/>
            <person name="Arendt D."/>
            <person name="Savage R."/>
            <person name="Osoegawa K."/>
            <person name="de Jong P."/>
            <person name="Lindberg D.R."/>
            <person name="Seaver E.C."/>
            <person name="Weisblat D.A."/>
            <person name="Putnam N.H."/>
            <person name="Grigoriev I.V."/>
            <person name="Rokhsar D.S."/>
        </authorList>
    </citation>
    <scope>NUCLEOTIDE SEQUENCE</scope>
</reference>
<evidence type="ECO:0000313" key="3">
    <source>
        <dbReference type="Proteomes" id="UP000015101"/>
    </source>
</evidence>
<reference evidence="1 3" key="2">
    <citation type="journal article" date="2013" name="Nature">
        <title>Insights into bilaterian evolution from three spiralian genomes.</title>
        <authorList>
            <person name="Simakov O."/>
            <person name="Marletaz F."/>
            <person name="Cho S.J."/>
            <person name="Edsinger-Gonzales E."/>
            <person name="Havlak P."/>
            <person name="Hellsten U."/>
            <person name="Kuo D.H."/>
            <person name="Larsson T."/>
            <person name="Lv J."/>
            <person name="Arendt D."/>
            <person name="Savage R."/>
            <person name="Osoegawa K."/>
            <person name="de Jong P."/>
            <person name="Grimwood J."/>
            <person name="Chapman J.A."/>
            <person name="Shapiro H."/>
            <person name="Aerts A."/>
            <person name="Otillar R.P."/>
            <person name="Terry A.Y."/>
            <person name="Boore J.L."/>
            <person name="Grigoriev I.V."/>
            <person name="Lindberg D.R."/>
            <person name="Seaver E.C."/>
            <person name="Weisblat D.A."/>
            <person name="Putnam N.H."/>
            <person name="Rokhsar D.S."/>
        </authorList>
    </citation>
    <scope>NUCLEOTIDE SEQUENCE</scope>
</reference>
<reference evidence="2" key="3">
    <citation type="submission" date="2015-06" db="UniProtKB">
        <authorList>
            <consortium name="EnsemblMetazoa"/>
        </authorList>
    </citation>
    <scope>IDENTIFICATION</scope>
</reference>
<dbReference type="HOGENOM" id="CLU_064172_1_0_1"/>
<dbReference type="AlphaFoldDB" id="T1FBS0"/>
<dbReference type="EMBL" id="AMQM01006077">
    <property type="status" value="NOT_ANNOTATED_CDS"/>
    <property type="molecule type" value="Genomic_DNA"/>
</dbReference>
<keyword evidence="3" id="KW-1185">Reference proteome</keyword>
<protein>
    <submittedName>
        <fullName evidence="1 2">Uncharacterized protein</fullName>
    </submittedName>
</protein>
<dbReference type="Proteomes" id="UP000015101">
    <property type="component" value="Unassembled WGS sequence"/>
</dbReference>
<gene>
    <name evidence="2" type="primary">20206269</name>
    <name evidence="1" type="ORF">HELRODRAFT_177486</name>
</gene>
<dbReference type="EnsemblMetazoa" id="HelroT177486">
    <property type="protein sequence ID" value="HelroP177486"/>
    <property type="gene ID" value="HelroG177486"/>
</dbReference>
<evidence type="ECO:0000313" key="1">
    <source>
        <dbReference type="EMBL" id="ESN97850.1"/>
    </source>
</evidence>
<name>T1FBS0_HELRO</name>
<dbReference type="RefSeq" id="XP_009023930.1">
    <property type="nucleotide sequence ID" value="XM_009025682.1"/>
</dbReference>
<dbReference type="CTD" id="20206269"/>
<dbReference type="InParanoid" id="T1FBS0"/>
<dbReference type="KEGG" id="hro:HELRODRAFT_177486"/>
<dbReference type="EMBL" id="KB097269">
    <property type="protein sequence ID" value="ESN97850.1"/>
    <property type="molecule type" value="Genomic_DNA"/>
</dbReference>
<proteinExistence type="predicted"/>
<evidence type="ECO:0000313" key="2">
    <source>
        <dbReference type="EnsemblMetazoa" id="HelroP177486"/>
    </source>
</evidence>
<organism evidence="2 3">
    <name type="scientific">Helobdella robusta</name>
    <name type="common">Californian leech</name>
    <dbReference type="NCBI Taxonomy" id="6412"/>
    <lineage>
        <taxon>Eukaryota</taxon>
        <taxon>Metazoa</taxon>
        <taxon>Spiralia</taxon>
        <taxon>Lophotrochozoa</taxon>
        <taxon>Annelida</taxon>
        <taxon>Clitellata</taxon>
        <taxon>Hirudinea</taxon>
        <taxon>Rhynchobdellida</taxon>
        <taxon>Glossiphoniidae</taxon>
        <taxon>Helobdella</taxon>
    </lineage>
</organism>
<sequence>MASKGFVKNEKFANMEKNSAKSNKKEDKMLDIVTIILQLNKNNLLESLPTYVSVNFSKIPSMDNISNVNFNKIKLEIKEILYKQELYIAKLLENMNVNYLASKPTSAPEYHTLEIVPPTKQTKQKHFIDNRVNNNNNFSNNNSTLLADVARTPTENIDQPFTVVQSKKRPRLNITPEMVERSNVNNGSIIKSATENMMEKPCHRNDVMEYLKSIDINVISCFPVLKRTDSPANESPNNDDCESTMFRVCVESSDAAKMKNPDVILQHIIVKEWRFNPKKTDDKNNNKHEE</sequence>